<comment type="caution">
    <text evidence="3">The sequence shown here is derived from an EMBL/GenBank/DDBJ whole genome shotgun (WGS) entry which is preliminary data.</text>
</comment>
<dbReference type="PANTHER" id="PTHR46401">
    <property type="entry name" value="GLYCOSYLTRANSFERASE WBBK-RELATED"/>
    <property type="match status" value="1"/>
</dbReference>
<dbReference type="PANTHER" id="PTHR46401:SF2">
    <property type="entry name" value="GLYCOSYLTRANSFERASE WBBK-RELATED"/>
    <property type="match status" value="1"/>
</dbReference>
<organism evidence="3 4">
    <name type="scientific">candidate division WWE3 bacterium CG_4_9_14_0_2_um_filter_48_10</name>
    <dbReference type="NCBI Taxonomy" id="1975078"/>
    <lineage>
        <taxon>Bacteria</taxon>
        <taxon>Katanobacteria</taxon>
    </lineage>
</organism>
<evidence type="ECO:0000259" key="2">
    <source>
        <dbReference type="Pfam" id="PF00534"/>
    </source>
</evidence>
<dbReference type="SUPFAM" id="SSF53756">
    <property type="entry name" value="UDP-Glycosyltransferase/glycogen phosphorylase"/>
    <property type="match status" value="1"/>
</dbReference>
<feature type="domain" description="Glycosyl transferase family 1" evidence="2">
    <location>
        <begin position="1"/>
        <end position="149"/>
    </location>
</feature>
<evidence type="ECO:0000313" key="4">
    <source>
        <dbReference type="Proteomes" id="UP000228781"/>
    </source>
</evidence>
<dbReference type="AlphaFoldDB" id="A0A2M8EKF6"/>
<dbReference type="InterPro" id="IPR001296">
    <property type="entry name" value="Glyco_trans_1"/>
</dbReference>
<name>A0A2M8EKF6_UNCKA</name>
<gene>
    <name evidence="3" type="ORF">CO059_00115</name>
</gene>
<sequence>YVGNVYPYKNVGRLLEAVKILNEKLNKRVQLVLVGARDVFRERLKREIVEKDALKHVVLTGYISDPDLVDLYQGAEAYVQPSLSEGFGLTSVEAMSLGTPVVEAKASCLPEIAGDAALFFDPYNPKDMAEKLRRILGDEGLRQKLAKRGLARAKRYSWETMARQTLSVYEDAVNG</sequence>
<dbReference type="CDD" id="cd03809">
    <property type="entry name" value="GT4_MtfB-like"/>
    <property type="match status" value="1"/>
</dbReference>
<keyword evidence="1 3" id="KW-0808">Transferase</keyword>
<protein>
    <submittedName>
        <fullName evidence="3">Glycosyltransferase family 1 protein</fullName>
    </submittedName>
</protein>
<reference evidence="4" key="1">
    <citation type="submission" date="2017-09" db="EMBL/GenBank/DDBJ databases">
        <title>Depth-based differentiation of microbial function through sediment-hosted aquifers and enrichment of novel symbionts in the deep terrestrial subsurface.</title>
        <authorList>
            <person name="Probst A.J."/>
            <person name="Ladd B."/>
            <person name="Jarett J.K."/>
            <person name="Geller-Mcgrath D.E."/>
            <person name="Sieber C.M.K."/>
            <person name="Emerson J.B."/>
            <person name="Anantharaman K."/>
            <person name="Thomas B.C."/>
            <person name="Malmstrom R."/>
            <person name="Stieglmeier M."/>
            <person name="Klingl A."/>
            <person name="Woyke T."/>
            <person name="Ryan C.M."/>
            <person name="Banfield J.F."/>
        </authorList>
    </citation>
    <scope>NUCLEOTIDE SEQUENCE [LARGE SCALE GENOMIC DNA]</scope>
</reference>
<dbReference type="Proteomes" id="UP000228781">
    <property type="component" value="Unassembled WGS sequence"/>
</dbReference>
<dbReference type="Pfam" id="PF00534">
    <property type="entry name" value="Glycos_transf_1"/>
    <property type="match status" value="1"/>
</dbReference>
<evidence type="ECO:0000256" key="1">
    <source>
        <dbReference type="ARBA" id="ARBA00022679"/>
    </source>
</evidence>
<evidence type="ECO:0000313" key="3">
    <source>
        <dbReference type="EMBL" id="PJC23214.1"/>
    </source>
</evidence>
<proteinExistence type="predicted"/>
<accession>A0A2M8EKF6</accession>
<dbReference type="GO" id="GO:0016757">
    <property type="term" value="F:glycosyltransferase activity"/>
    <property type="evidence" value="ECO:0007669"/>
    <property type="project" value="InterPro"/>
</dbReference>
<feature type="non-terminal residue" evidence="3">
    <location>
        <position position="1"/>
    </location>
</feature>
<dbReference type="Gene3D" id="3.40.50.2000">
    <property type="entry name" value="Glycogen Phosphorylase B"/>
    <property type="match status" value="2"/>
</dbReference>
<dbReference type="EMBL" id="PFSK01000003">
    <property type="protein sequence ID" value="PJC23214.1"/>
    <property type="molecule type" value="Genomic_DNA"/>
</dbReference>